<sequence length="347" mass="33374">MRANHANQTPQPSEERGRTWRLPWPGRRERDGRGGRRGAAGTTGIGGADGVGGPHGAGNRGGAPVGVSGRWALRLPRPGTLAAGGAVLAAQVCGLGLGVSEACAAAGTPSVAQADTAVQRPGGRTAPRSGGTGAGSGKRTGVRGGVDAVESTKDALVGHLTGTAGPLLGGSTAPVGHVLQEQIRAGGLPLPGQVAALPDAFAIASGLLPAVPAQGGRDSADGTDGTDDVIQRASRSTSGAAGGPARGATDLVSVAVPAQRGAASAAPAPIAPAADGRASGPRQAPPALGGAAPAADAAERDELALAAATPARPDGGDTGTAVLVPIAAGLLLTGAAMYKHRGLPRGH</sequence>
<protein>
    <submittedName>
        <fullName evidence="2">Uncharacterized protein</fullName>
    </submittedName>
</protein>
<proteinExistence type="predicted"/>
<dbReference type="Proteomes" id="UP001501752">
    <property type="component" value="Unassembled WGS sequence"/>
</dbReference>
<reference evidence="3" key="1">
    <citation type="journal article" date="2019" name="Int. J. Syst. Evol. Microbiol.">
        <title>The Global Catalogue of Microorganisms (GCM) 10K type strain sequencing project: providing services to taxonomists for standard genome sequencing and annotation.</title>
        <authorList>
            <consortium name="The Broad Institute Genomics Platform"/>
            <consortium name="The Broad Institute Genome Sequencing Center for Infectious Disease"/>
            <person name="Wu L."/>
            <person name="Ma J."/>
        </authorList>
    </citation>
    <scope>NUCLEOTIDE SEQUENCE [LARGE SCALE GENOMIC DNA]</scope>
    <source>
        <strain evidence="3">JCM 13006</strain>
    </source>
</reference>
<organism evidence="2 3">
    <name type="scientific">Kitasatospora terrestris</name>
    <dbReference type="NCBI Taxonomy" id="258051"/>
    <lineage>
        <taxon>Bacteria</taxon>
        <taxon>Bacillati</taxon>
        <taxon>Actinomycetota</taxon>
        <taxon>Actinomycetes</taxon>
        <taxon>Kitasatosporales</taxon>
        <taxon>Streptomycetaceae</taxon>
        <taxon>Kitasatospora</taxon>
    </lineage>
</organism>
<dbReference type="EMBL" id="BAABIS010000001">
    <property type="protein sequence ID" value="GAA4849637.1"/>
    <property type="molecule type" value="Genomic_DNA"/>
</dbReference>
<evidence type="ECO:0000313" key="3">
    <source>
        <dbReference type="Proteomes" id="UP001501752"/>
    </source>
</evidence>
<keyword evidence="3" id="KW-1185">Reference proteome</keyword>
<feature type="compositionally biased region" description="Low complexity" evidence="1">
    <location>
        <begin position="120"/>
        <end position="129"/>
    </location>
</feature>
<comment type="caution">
    <text evidence="2">The sequence shown here is derived from an EMBL/GenBank/DDBJ whole genome shotgun (WGS) entry which is preliminary data.</text>
</comment>
<feature type="compositionally biased region" description="Gly residues" evidence="1">
    <location>
        <begin position="130"/>
        <end position="144"/>
    </location>
</feature>
<feature type="compositionally biased region" description="Polar residues" evidence="1">
    <location>
        <begin position="1"/>
        <end position="12"/>
    </location>
</feature>
<feature type="compositionally biased region" description="Gly residues" evidence="1">
    <location>
        <begin position="37"/>
        <end position="63"/>
    </location>
</feature>
<feature type="region of interest" description="Disordered" evidence="1">
    <location>
        <begin position="213"/>
        <end position="246"/>
    </location>
</feature>
<name>A0ABP9DPG7_9ACTN</name>
<feature type="region of interest" description="Disordered" evidence="1">
    <location>
        <begin position="1"/>
        <end position="63"/>
    </location>
</feature>
<gene>
    <name evidence="2" type="ORF">GCM10023235_28190</name>
</gene>
<feature type="region of interest" description="Disordered" evidence="1">
    <location>
        <begin position="262"/>
        <end position="296"/>
    </location>
</feature>
<accession>A0ABP9DPG7</accession>
<feature type="region of interest" description="Disordered" evidence="1">
    <location>
        <begin position="114"/>
        <end position="144"/>
    </location>
</feature>
<evidence type="ECO:0000313" key="2">
    <source>
        <dbReference type="EMBL" id="GAA4849637.1"/>
    </source>
</evidence>
<evidence type="ECO:0000256" key="1">
    <source>
        <dbReference type="SAM" id="MobiDB-lite"/>
    </source>
</evidence>
<dbReference type="RefSeq" id="WP_345697167.1">
    <property type="nucleotide sequence ID" value="NZ_BAABIS010000001.1"/>
</dbReference>